<proteinExistence type="predicted"/>
<feature type="transmembrane region" description="Helical" evidence="1">
    <location>
        <begin position="20"/>
        <end position="37"/>
    </location>
</feature>
<dbReference type="EMBL" id="MN740765">
    <property type="protein sequence ID" value="QHS82362.1"/>
    <property type="molecule type" value="Genomic_DNA"/>
</dbReference>
<name>A0A6C0ARI6_9ZZZZ</name>
<keyword evidence="1" id="KW-0472">Membrane</keyword>
<dbReference type="AlphaFoldDB" id="A0A6C0ARI6"/>
<keyword evidence="1" id="KW-0812">Transmembrane</keyword>
<keyword evidence="1" id="KW-1133">Transmembrane helix</keyword>
<organism evidence="2">
    <name type="scientific">viral metagenome</name>
    <dbReference type="NCBI Taxonomy" id="1070528"/>
    <lineage>
        <taxon>unclassified sequences</taxon>
        <taxon>metagenomes</taxon>
        <taxon>organismal metagenomes</taxon>
    </lineage>
</organism>
<sequence length="356" mass="40692">MKNIINDIKKLFNNDNRTKLIGILTILVFFWIILYLIPDLFISLFNTLLGNFILLVTTILVLSYNIKYGFGLGLIFVILYRFSQISREKEGFTLNNGSENDFLLIQDTINPNIVFDMNIIKKQASQAELVYFNDNGRWPWSENTKKLYKEAVNKNPFVRNYDEDAVENAMTIYNEAAILRLLSYQTKEGQMLINGILVSDPSGNKLEELPSGFGDFAYKSGLAEDRTKDIIKCNISKTTGSKLERITFTGHDGIYNAQTKKVTPVNYNDLENIIPGFKFLNGPCNPCSSMDQPPDYSCPFRLELKGQPPFISSVWQSLWNITDNPLQSKPSFLDEYIDPHKFPLLNGLQSELNKKQ</sequence>
<feature type="transmembrane region" description="Helical" evidence="1">
    <location>
        <begin position="49"/>
        <end position="80"/>
    </location>
</feature>
<evidence type="ECO:0000313" key="2">
    <source>
        <dbReference type="EMBL" id="QHS82362.1"/>
    </source>
</evidence>
<evidence type="ECO:0000256" key="1">
    <source>
        <dbReference type="SAM" id="Phobius"/>
    </source>
</evidence>
<accession>A0A6C0ARI6</accession>
<protein>
    <submittedName>
        <fullName evidence="2">Uncharacterized protein</fullName>
    </submittedName>
</protein>
<reference evidence="2" key="1">
    <citation type="journal article" date="2020" name="Nature">
        <title>Giant virus diversity and host interactions through global metagenomics.</title>
        <authorList>
            <person name="Schulz F."/>
            <person name="Roux S."/>
            <person name="Paez-Espino D."/>
            <person name="Jungbluth S."/>
            <person name="Walsh D.A."/>
            <person name="Denef V.J."/>
            <person name="McMahon K.D."/>
            <person name="Konstantinidis K.T."/>
            <person name="Eloe-Fadrosh E.A."/>
            <person name="Kyrpides N.C."/>
            <person name="Woyke T."/>
        </authorList>
    </citation>
    <scope>NUCLEOTIDE SEQUENCE</scope>
    <source>
        <strain evidence="2">GVMAG-S-1101165-79</strain>
    </source>
</reference>